<dbReference type="EMBL" id="CP046051">
    <property type="protein sequence ID" value="QKN24736.1"/>
    <property type="molecule type" value="Genomic_DNA"/>
</dbReference>
<dbReference type="GO" id="GO:0005886">
    <property type="term" value="C:plasma membrane"/>
    <property type="evidence" value="ECO:0007669"/>
    <property type="project" value="TreeGrafter"/>
</dbReference>
<protein>
    <submittedName>
        <fullName evidence="7">NfeD family protein</fullName>
    </submittedName>
</protein>
<dbReference type="InterPro" id="IPR052165">
    <property type="entry name" value="Membrane_assoc_protease"/>
</dbReference>
<feature type="domain" description="NfeD-like C-terminal" evidence="6">
    <location>
        <begin position="79"/>
        <end position="139"/>
    </location>
</feature>
<evidence type="ECO:0000256" key="5">
    <source>
        <dbReference type="SAM" id="Phobius"/>
    </source>
</evidence>
<keyword evidence="3 5" id="KW-1133">Transmembrane helix</keyword>
<proteinExistence type="predicted"/>
<evidence type="ECO:0000259" key="6">
    <source>
        <dbReference type="Pfam" id="PF01957"/>
    </source>
</evidence>
<keyword evidence="10" id="KW-1185">Reference proteome</keyword>
<name>A0A859DSR3_9FIRM</name>
<dbReference type="AlphaFoldDB" id="A0A859DSR3"/>
<dbReference type="Gene3D" id="2.40.50.140">
    <property type="entry name" value="Nucleic acid-binding proteins"/>
    <property type="match status" value="1"/>
</dbReference>
<organism evidence="7 9">
    <name type="scientific">Caproicibacterium lactatifermentans</name>
    <dbReference type="NCBI Taxonomy" id="2666138"/>
    <lineage>
        <taxon>Bacteria</taxon>
        <taxon>Bacillati</taxon>
        <taxon>Bacillota</taxon>
        <taxon>Clostridia</taxon>
        <taxon>Eubacteriales</taxon>
        <taxon>Oscillospiraceae</taxon>
        <taxon>Caproicibacterium</taxon>
    </lineage>
</organism>
<sequence>MPFVWLVIIIIAAVIEGLTVQLVSVWFAVSGIVAAVAAFFGAAPWIQVLLFLAVSAVLLLCTRPFARRMTRFQKVQTNADRYVGKTGIVTEEICNTDDRGLVKIMGSVWTARSEDDSIIPAGSIVAVARIEGVKLIVRRN</sequence>
<feature type="transmembrane region" description="Helical" evidence="5">
    <location>
        <begin position="27"/>
        <end position="60"/>
    </location>
</feature>
<reference evidence="8" key="3">
    <citation type="journal article" date="2022" name="Int. J. Syst. Evol. Microbiol.">
        <title>Caproicibacterium lactatifermentans sp. nov., isolated from pit clay used for the production of Chinese strong aroma-type liquor.</title>
        <authorList>
            <person name="Wang H."/>
            <person name="Gu Y."/>
            <person name="Zhao D."/>
            <person name="Qiao Z."/>
            <person name="Zheng J."/>
            <person name="Gao J."/>
            <person name="Ren C."/>
            <person name="Xu Y."/>
        </authorList>
    </citation>
    <scope>NUCLEOTIDE SEQUENCE</scope>
    <source>
        <strain evidence="8">JNU-WLY1368</strain>
    </source>
</reference>
<dbReference type="InterPro" id="IPR012340">
    <property type="entry name" value="NA-bd_OB-fold"/>
</dbReference>
<dbReference type="PANTHER" id="PTHR33507:SF3">
    <property type="entry name" value="INNER MEMBRANE PROTEIN YBBJ"/>
    <property type="match status" value="1"/>
</dbReference>
<comment type="subcellular location">
    <subcellularLocation>
        <location evidence="1">Membrane</location>
        <topology evidence="1">Multi-pass membrane protein</topology>
    </subcellularLocation>
</comment>
<reference evidence="8" key="2">
    <citation type="journal article" date="2021" name="Appl. Environ. Microbiol.">
        <title>Adaptability of a Caproate-Producing Bacterium Contributes to Its Dominance in an Anaerobic Fermentation System.</title>
        <authorList>
            <person name="Wang H."/>
            <person name="Gu Y."/>
            <person name="Zhou W."/>
            <person name="Zhao D."/>
            <person name="Qiao Z."/>
            <person name="Zheng J."/>
            <person name="Gao J."/>
            <person name="Chen X."/>
            <person name="Ren C."/>
            <person name="Xu Y."/>
        </authorList>
    </citation>
    <scope>NUCLEOTIDE SEQUENCE</scope>
    <source>
        <strain evidence="8">JNU-WLY1368</strain>
    </source>
</reference>
<evidence type="ECO:0000313" key="10">
    <source>
        <dbReference type="Proteomes" id="UP000509623"/>
    </source>
</evidence>
<evidence type="ECO:0000256" key="1">
    <source>
        <dbReference type="ARBA" id="ARBA00004141"/>
    </source>
</evidence>
<accession>A0A859DSR3</accession>
<evidence type="ECO:0000313" key="8">
    <source>
        <dbReference type="EMBL" id="QKO31157.1"/>
    </source>
</evidence>
<dbReference type="Proteomes" id="UP000509623">
    <property type="component" value="Chromosome"/>
</dbReference>
<dbReference type="KEGG" id="clf:GJQ69_02150"/>
<reference evidence="9 10" key="1">
    <citation type="submission" date="2019-11" db="EMBL/GenBank/DDBJ databases">
        <authorList>
            <person name="Ren C."/>
            <person name="Wang H."/>
            <person name="Xu Y."/>
        </authorList>
    </citation>
    <scope>NUCLEOTIDE SEQUENCE [LARGE SCALE GENOMIC DNA]</scope>
    <source>
        <strain evidence="10">JNU-WLY1368</strain>
        <strain evidence="7 9">LBM 19010</strain>
    </source>
</reference>
<dbReference type="SUPFAM" id="SSF141322">
    <property type="entry name" value="NfeD domain-like"/>
    <property type="match status" value="1"/>
</dbReference>
<evidence type="ECO:0000256" key="2">
    <source>
        <dbReference type="ARBA" id="ARBA00022692"/>
    </source>
</evidence>
<dbReference type="InterPro" id="IPR002810">
    <property type="entry name" value="NfeD-like_C"/>
</dbReference>
<keyword evidence="2 5" id="KW-0812">Transmembrane</keyword>
<evidence type="ECO:0000256" key="3">
    <source>
        <dbReference type="ARBA" id="ARBA00022989"/>
    </source>
</evidence>
<evidence type="ECO:0000313" key="9">
    <source>
        <dbReference type="Proteomes" id="UP000501316"/>
    </source>
</evidence>
<gene>
    <name evidence="7" type="ORF">GJQ69_02150</name>
    <name evidence="8" type="ORF">GKP14_02210</name>
</gene>
<keyword evidence="4 5" id="KW-0472">Membrane</keyword>
<dbReference type="Proteomes" id="UP000501316">
    <property type="component" value="Chromosome"/>
</dbReference>
<evidence type="ECO:0000313" key="7">
    <source>
        <dbReference type="EMBL" id="QKN24736.1"/>
    </source>
</evidence>
<dbReference type="PANTHER" id="PTHR33507">
    <property type="entry name" value="INNER MEMBRANE PROTEIN YBBJ"/>
    <property type="match status" value="1"/>
</dbReference>
<dbReference type="Pfam" id="PF01957">
    <property type="entry name" value="NfeD"/>
    <property type="match status" value="1"/>
</dbReference>
<dbReference type="EMBL" id="CP046161">
    <property type="protein sequence ID" value="QKO31157.1"/>
    <property type="molecule type" value="Genomic_DNA"/>
</dbReference>
<evidence type="ECO:0000256" key="4">
    <source>
        <dbReference type="ARBA" id="ARBA00023136"/>
    </source>
</evidence>